<evidence type="ECO:0000256" key="1">
    <source>
        <dbReference type="ARBA" id="ARBA00022448"/>
    </source>
</evidence>
<dbReference type="InterPro" id="IPR006029">
    <property type="entry name" value="Neurotrans-gated_channel_TM"/>
</dbReference>
<keyword evidence="11" id="KW-1071">Ligand-gated ion channel</keyword>
<keyword evidence="9" id="KW-0675">Receptor</keyword>
<sequence>MVHRTLRLWLFLFLSMVYIIPIKAQTSDDARDLYNKIFITDAYNKHIRPIYDQTREIDVAIDFYLTGIIDFDERQEKLTTSGYLLIRWDDYYLQWNQSTYNNLSSIFIPQDNVWKPDVALKNSFAEYKGLGSSFLYVFVDNRGSVLWQPYVILQSTCNVDITYIPFDTQNCSLNFVAWSYTKDQVLLLEGKKGIILNEYEMNSAWTIVSSSADTKSESSEATVIFQFSLRRKPLFYVLYIIMPVVMLSVLNVCIFVLPSESGEKASFSVTAFLSMAVFLTMVTSAFPQSSDKVSYLGIYLETMITFSTLIVIITLFELRLNFRDESVDPIPSWLITLHLIVKTIKYSRRNTVKSSVHNKNLAVLSRADSKNINESRTERVHSEELLNSGNKEHEVTWKNVCNAVDFAFFWIFLSFIFITTVTLFCISSSGPS</sequence>
<dbReference type="FunFam" id="2.70.170.10:FF:000028">
    <property type="entry name" value="AcetylCholine Receptor"/>
    <property type="match status" value="1"/>
</dbReference>
<evidence type="ECO:0000313" key="18">
    <source>
        <dbReference type="Proteomes" id="UP001195483"/>
    </source>
</evidence>
<reference evidence="17" key="2">
    <citation type="journal article" date="2021" name="Genome Biol. Evol.">
        <title>Developing a high-quality reference genome for a parasitic bivalve with doubly uniparental inheritance (Bivalvia: Unionida).</title>
        <authorList>
            <person name="Smith C.H."/>
        </authorList>
    </citation>
    <scope>NUCLEOTIDE SEQUENCE</scope>
    <source>
        <strain evidence="17">CHS0354</strain>
        <tissue evidence="17">Mantle</tissue>
    </source>
</reference>
<dbReference type="InterPro" id="IPR038050">
    <property type="entry name" value="Neuro_actylchol_rec"/>
</dbReference>
<keyword evidence="4 14" id="KW-1133">Transmembrane helix</keyword>
<dbReference type="PRINTS" id="PR00254">
    <property type="entry name" value="NICOTINICR"/>
</dbReference>
<keyword evidence="10" id="KW-0325">Glycoprotein</keyword>
<evidence type="ECO:0000256" key="10">
    <source>
        <dbReference type="ARBA" id="ARBA00023180"/>
    </source>
</evidence>
<accession>A0AAE0WBJ9</accession>
<dbReference type="InterPro" id="IPR002394">
    <property type="entry name" value="Nicotinic_acetylcholine_rcpt"/>
</dbReference>
<evidence type="ECO:0000259" key="15">
    <source>
        <dbReference type="Pfam" id="PF02931"/>
    </source>
</evidence>
<dbReference type="Gene3D" id="1.20.58.390">
    <property type="entry name" value="Neurotransmitter-gated ion-channel transmembrane domain"/>
    <property type="match status" value="1"/>
</dbReference>
<feature type="transmembrane region" description="Helical" evidence="14">
    <location>
        <begin position="6"/>
        <end position="24"/>
    </location>
</feature>
<organism evidence="17 18">
    <name type="scientific">Potamilus streckersoni</name>
    <dbReference type="NCBI Taxonomy" id="2493646"/>
    <lineage>
        <taxon>Eukaryota</taxon>
        <taxon>Metazoa</taxon>
        <taxon>Spiralia</taxon>
        <taxon>Lophotrochozoa</taxon>
        <taxon>Mollusca</taxon>
        <taxon>Bivalvia</taxon>
        <taxon>Autobranchia</taxon>
        <taxon>Heteroconchia</taxon>
        <taxon>Palaeoheterodonta</taxon>
        <taxon>Unionida</taxon>
        <taxon>Unionoidea</taxon>
        <taxon>Unionidae</taxon>
        <taxon>Ambleminae</taxon>
        <taxon>Lampsilini</taxon>
        <taxon>Potamilus</taxon>
    </lineage>
</organism>
<protein>
    <submittedName>
        <fullName evidence="17">Uncharacterized protein</fullName>
    </submittedName>
</protein>
<reference evidence="17" key="3">
    <citation type="submission" date="2023-05" db="EMBL/GenBank/DDBJ databases">
        <authorList>
            <person name="Smith C.H."/>
        </authorList>
    </citation>
    <scope>NUCLEOTIDE SEQUENCE</scope>
    <source>
        <strain evidence="17">CHS0354</strain>
        <tissue evidence="17">Mantle</tissue>
    </source>
</reference>
<evidence type="ECO:0000256" key="9">
    <source>
        <dbReference type="ARBA" id="ARBA00023170"/>
    </source>
</evidence>
<keyword evidence="12" id="KW-0407">Ion channel</keyword>
<evidence type="ECO:0000256" key="2">
    <source>
        <dbReference type="ARBA" id="ARBA00022475"/>
    </source>
</evidence>
<feature type="transmembrane region" description="Helical" evidence="14">
    <location>
        <begin position="407"/>
        <end position="426"/>
    </location>
</feature>
<dbReference type="CDD" id="cd18989">
    <property type="entry name" value="LGIC_ECD_cation"/>
    <property type="match status" value="1"/>
</dbReference>
<reference evidence="17" key="1">
    <citation type="journal article" date="2021" name="Genome Biol. Evol.">
        <title>A High-Quality Reference Genome for a Parasitic Bivalve with Doubly Uniparental Inheritance (Bivalvia: Unionida).</title>
        <authorList>
            <person name="Smith C.H."/>
        </authorList>
    </citation>
    <scope>NUCLEOTIDE SEQUENCE</scope>
    <source>
        <strain evidence="17">CHS0354</strain>
    </source>
</reference>
<feature type="transmembrane region" description="Helical" evidence="14">
    <location>
        <begin position="265"/>
        <end position="286"/>
    </location>
</feature>
<evidence type="ECO:0000256" key="14">
    <source>
        <dbReference type="SAM" id="Phobius"/>
    </source>
</evidence>
<keyword evidence="3 14" id="KW-0812">Transmembrane</keyword>
<dbReference type="GO" id="GO:0022848">
    <property type="term" value="F:acetylcholine-gated monoatomic cation-selective channel activity"/>
    <property type="evidence" value="ECO:0007669"/>
    <property type="project" value="InterPro"/>
</dbReference>
<keyword evidence="18" id="KW-1185">Reference proteome</keyword>
<evidence type="ECO:0000256" key="3">
    <source>
        <dbReference type="ARBA" id="ARBA00022692"/>
    </source>
</evidence>
<evidence type="ECO:0000313" key="17">
    <source>
        <dbReference type="EMBL" id="KAK3608581.1"/>
    </source>
</evidence>
<dbReference type="InterPro" id="IPR036719">
    <property type="entry name" value="Neuro-gated_channel_TM_sf"/>
</dbReference>
<evidence type="ECO:0000256" key="7">
    <source>
        <dbReference type="ARBA" id="ARBA00023136"/>
    </source>
</evidence>
<keyword evidence="6" id="KW-0406">Ion transport</keyword>
<evidence type="ECO:0000256" key="5">
    <source>
        <dbReference type="ARBA" id="ARBA00023018"/>
    </source>
</evidence>
<dbReference type="GO" id="GO:0045211">
    <property type="term" value="C:postsynaptic membrane"/>
    <property type="evidence" value="ECO:0007669"/>
    <property type="project" value="InterPro"/>
</dbReference>
<keyword evidence="5" id="KW-0770">Synapse</keyword>
<dbReference type="SUPFAM" id="SSF90112">
    <property type="entry name" value="Neurotransmitter-gated ion-channel transmembrane pore"/>
    <property type="match status" value="1"/>
</dbReference>
<dbReference type="Proteomes" id="UP001195483">
    <property type="component" value="Unassembled WGS sequence"/>
</dbReference>
<dbReference type="PANTHER" id="PTHR18945">
    <property type="entry name" value="NEUROTRANSMITTER GATED ION CHANNEL"/>
    <property type="match status" value="1"/>
</dbReference>
<feature type="transmembrane region" description="Helical" evidence="14">
    <location>
        <begin position="234"/>
        <end position="259"/>
    </location>
</feature>
<evidence type="ECO:0000256" key="8">
    <source>
        <dbReference type="ARBA" id="ARBA00023157"/>
    </source>
</evidence>
<dbReference type="InterPro" id="IPR006201">
    <property type="entry name" value="Neur_channel"/>
</dbReference>
<evidence type="ECO:0000256" key="13">
    <source>
        <dbReference type="ARBA" id="ARBA00034099"/>
    </source>
</evidence>
<keyword evidence="8" id="KW-1015">Disulfide bond</keyword>
<evidence type="ECO:0000256" key="4">
    <source>
        <dbReference type="ARBA" id="ARBA00022989"/>
    </source>
</evidence>
<name>A0AAE0WBJ9_9BIVA</name>
<comment type="caution">
    <text evidence="17">The sequence shown here is derived from an EMBL/GenBank/DDBJ whole genome shotgun (WGS) entry which is preliminary data.</text>
</comment>
<dbReference type="GO" id="GO:0004888">
    <property type="term" value="F:transmembrane signaling receptor activity"/>
    <property type="evidence" value="ECO:0007669"/>
    <property type="project" value="InterPro"/>
</dbReference>
<keyword evidence="2" id="KW-1003">Cell membrane</keyword>
<dbReference type="AlphaFoldDB" id="A0AAE0WBJ9"/>
<feature type="domain" description="Neurotransmitter-gated ion-channel transmembrane" evidence="16">
    <location>
        <begin position="240"/>
        <end position="377"/>
    </location>
</feature>
<evidence type="ECO:0000256" key="11">
    <source>
        <dbReference type="ARBA" id="ARBA00023286"/>
    </source>
</evidence>
<dbReference type="Pfam" id="PF02932">
    <property type="entry name" value="Neur_chan_memb"/>
    <property type="match status" value="1"/>
</dbReference>
<dbReference type="InterPro" id="IPR006202">
    <property type="entry name" value="Neur_chan_lig-bd"/>
</dbReference>
<feature type="domain" description="Neurotransmitter-gated ion-channel ligand-binding" evidence="15">
    <location>
        <begin position="33"/>
        <end position="233"/>
    </location>
</feature>
<comment type="subcellular location">
    <subcellularLocation>
        <location evidence="13">Synaptic cell membrane</location>
        <topology evidence="13">Multi-pass membrane protein</topology>
    </subcellularLocation>
</comment>
<gene>
    <name evidence="17" type="ORF">CHS0354_042570</name>
</gene>
<dbReference type="Pfam" id="PF02931">
    <property type="entry name" value="Neur_chan_LBD"/>
    <property type="match status" value="1"/>
</dbReference>
<keyword evidence="1" id="KW-0813">Transport</keyword>
<keyword evidence="7 14" id="KW-0472">Membrane</keyword>
<dbReference type="CDD" id="cd19051">
    <property type="entry name" value="LGIC_TM_cation"/>
    <property type="match status" value="1"/>
</dbReference>
<evidence type="ECO:0000259" key="16">
    <source>
        <dbReference type="Pfam" id="PF02932"/>
    </source>
</evidence>
<evidence type="ECO:0000256" key="12">
    <source>
        <dbReference type="ARBA" id="ARBA00023303"/>
    </source>
</evidence>
<dbReference type="SUPFAM" id="SSF63712">
    <property type="entry name" value="Nicotinic receptor ligand binding domain-like"/>
    <property type="match status" value="1"/>
</dbReference>
<feature type="transmembrane region" description="Helical" evidence="14">
    <location>
        <begin position="298"/>
        <end position="316"/>
    </location>
</feature>
<dbReference type="Gene3D" id="2.70.170.10">
    <property type="entry name" value="Neurotransmitter-gated ion-channel ligand-binding domain"/>
    <property type="match status" value="1"/>
</dbReference>
<evidence type="ECO:0000256" key="6">
    <source>
        <dbReference type="ARBA" id="ARBA00023065"/>
    </source>
</evidence>
<proteinExistence type="predicted"/>
<dbReference type="EMBL" id="JAEAOA010002356">
    <property type="protein sequence ID" value="KAK3608581.1"/>
    <property type="molecule type" value="Genomic_DNA"/>
</dbReference>
<dbReference type="InterPro" id="IPR036734">
    <property type="entry name" value="Neur_chan_lig-bd_sf"/>
</dbReference>
<dbReference type="PRINTS" id="PR00252">
    <property type="entry name" value="NRIONCHANNEL"/>
</dbReference>